<organism evidence="2 3">
    <name type="scientific">Streptococcus mitis</name>
    <dbReference type="NCBI Taxonomy" id="28037"/>
    <lineage>
        <taxon>Bacteria</taxon>
        <taxon>Bacillati</taxon>
        <taxon>Bacillota</taxon>
        <taxon>Bacilli</taxon>
        <taxon>Lactobacillales</taxon>
        <taxon>Streptococcaceae</taxon>
        <taxon>Streptococcus</taxon>
        <taxon>Streptococcus mitis group</taxon>
    </lineage>
</organism>
<sequence>MREYSVTYNNLTKKLKEHYKQHKYKGQTTRDVTSFVRSHTINIETFHDLIMEIAELSYKNPDVMLFYRGQNNNYVKSEKTQNATLYPTIYRSNSEKDINFDFDILEKTSTMLMTELEKDNNVDKEEIKELKKIKLLQYSILQHYEVCKTPLLDLTQSIKVACSFAILDNKDKTGYIYVLGMPYVNGRISVDSEDYITNVRLLSISSSSSKRPFFQEGYLVQTEFASNADIEKGELDFNRRIVAIYKFKNTKTFWGSERPIERENLYPEEDTMKDICDRLKERKYDYIGNEENSGNLTGTFLNLWNNLEDEIRYKTQLNEFFKGLKVLERGKDKLYEKNSDRIYKIRVFRNKLVHNTKAISDKDLENKIEELKKLLKDLKIRFEDIS</sequence>
<name>A0A428EDL8_STRMT</name>
<proteinExistence type="predicted"/>
<dbReference type="AlphaFoldDB" id="A0A428EDL8"/>
<dbReference type="RefSeq" id="WP_125455925.1">
    <property type="nucleotide sequence ID" value="NZ_CAMHZP010000009.1"/>
</dbReference>
<evidence type="ECO:0000313" key="2">
    <source>
        <dbReference type="EMBL" id="RSJ08125.1"/>
    </source>
</evidence>
<evidence type="ECO:0000259" key="1">
    <source>
        <dbReference type="SMART" id="SM00901"/>
    </source>
</evidence>
<gene>
    <name evidence="2" type="ORF">D8837_01165</name>
</gene>
<dbReference type="Proteomes" id="UP000273244">
    <property type="component" value="Unassembled WGS sequence"/>
</dbReference>
<dbReference type="Pfam" id="PF08867">
    <property type="entry name" value="FRG"/>
    <property type="match status" value="1"/>
</dbReference>
<dbReference type="SMART" id="SM00901">
    <property type="entry name" value="FRG"/>
    <property type="match status" value="1"/>
</dbReference>
<dbReference type="EMBL" id="RJOG01000002">
    <property type="protein sequence ID" value="RSJ08125.1"/>
    <property type="molecule type" value="Genomic_DNA"/>
</dbReference>
<accession>A0A428EDL8</accession>
<comment type="caution">
    <text evidence="2">The sequence shown here is derived from an EMBL/GenBank/DDBJ whole genome shotgun (WGS) entry which is preliminary data.</text>
</comment>
<feature type="domain" description="FRG" evidence="1">
    <location>
        <begin position="61"/>
        <end position="177"/>
    </location>
</feature>
<reference evidence="2 3" key="1">
    <citation type="submission" date="2018-11" db="EMBL/GenBank/DDBJ databases">
        <title>Species Designations Belie Phenotypic and Genotypic Heterogeneity in Oral Streptococci.</title>
        <authorList>
            <person name="Velsko I."/>
        </authorList>
    </citation>
    <scope>NUCLEOTIDE SEQUENCE [LARGE SCALE GENOMIC DNA]</scope>
    <source>
        <strain evidence="2 3">BCC07</strain>
    </source>
</reference>
<evidence type="ECO:0000313" key="3">
    <source>
        <dbReference type="Proteomes" id="UP000273244"/>
    </source>
</evidence>
<dbReference type="InterPro" id="IPR014966">
    <property type="entry name" value="FRG-dom"/>
</dbReference>
<protein>
    <submittedName>
        <fullName evidence="2">FRG domain protein</fullName>
    </submittedName>
</protein>